<organism evidence="1 2">
    <name type="scientific">Algoriphagus sediminis</name>
    <dbReference type="NCBI Taxonomy" id="3057113"/>
    <lineage>
        <taxon>Bacteria</taxon>
        <taxon>Pseudomonadati</taxon>
        <taxon>Bacteroidota</taxon>
        <taxon>Cytophagia</taxon>
        <taxon>Cytophagales</taxon>
        <taxon>Cyclobacteriaceae</taxon>
        <taxon>Algoriphagus</taxon>
    </lineage>
</organism>
<gene>
    <name evidence="1" type="ORF">QVH07_06580</name>
</gene>
<evidence type="ECO:0000313" key="1">
    <source>
        <dbReference type="EMBL" id="MDN3203806.1"/>
    </source>
</evidence>
<dbReference type="Pfam" id="PF01475">
    <property type="entry name" value="FUR"/>
    <property type="match status" value="1"/>
</dbReference>
<dbReference type="InterPro" id="IPR036390">
    <property type="entry name" value="WH_DNA-bd_sf"/>
</dbReference>
<evidence type="ECO:0000313" key="2">
    <source>
        <dbReference type="Proteomes" id="UP001171916"/>
    </source>
</evidence>
<dbReference type="PANTHER" id="PTHR33202">
    <property type="entry name" value="ZINC UPTAKE REGULATION PROTEIN"/>
    <property type="match status" value="1"/>
</dbReference>
<dbReference type="Gene3D" id="1.10.10.10">
    <property type="entry name" value="Winged helix-like DNA-binding domain superfamily/Winged helix DNA-binding domain"/>
    <property type="match status" value="1"/>
</dbReference>
<reference evidence="1" key="1">
    <citation type="submission" date="2023-06" db="EMBL/GenBank/DDBJ databases">
        <title>Robiginitalea aurantiacus sp. nov. and Algoriphagus sediminis sp. nov., isolated from coastal sediment.</title>
        <authorList>
            <person name="Zhou Z.Y."/>
            <person name="An J."/>
            <person name="Jia Y.W."/>
            <person name="Du Z.J."/>
        </authorList>
    </citation>
    <scope>NUCLEOTIDE SEQUENCE</scope>
    <source>
        <strain evidence="1">C2-7</strain>
    </source>
</reference>
<dbReference type="RefSeq" id="WP_289030560.1">
    <property type="nucleotide sequence ID" value="NZ_JAUEPH010000003.1"/>
</dbReference>
<dbReference type="PANTHER" id="PTHR33202:SF22">
    <property type="entry name" value="HYDROGEN PEROXIDE SENSITIVE REPRESSOR"/>
    <property type="match status" value="1"/>
</dbReference>
<dbReference type="InterPro" id="IPR002481">
    <property type="entry name" value="FUR"/>
</dbReference>
<accession>A0ABT7YBB3</accession>
<comment type="caution">
    <text evidence="1">The sequence shown here is derived from an EMBL/GenBank/DDBJ whole genome shotgun (WGS) entry which is preliminary data.</text>
</comment>
<dbReference type="SUPFAM" id="SSF46785">
    <property type="entry name" value="Winged helix' DNA-binding domain"/>
    <property type="match status" value="1"/>
</dbReference>
<protein>
    <submittedName>
        <fullName evidence="1">Transcriptional repressor</fullName>
    </submittedName>
</protein>
<sequence>MSSNPTSLLKSHKLRVTDCRLATIEEFLEKQVALSHGDLEESLGQKFDRVTIYRTLKTFQEKDVVHMVLDDKGVTKYALCNHDHGAEKHSHEHVHFKCTKCQETVCIESAKLPNITLPEGFVKKEMSLLVQGTCDKCA</sequence>
<name>A0ABT7YBB3_9BACT</name>
<proteinExistence type="predicted"/>
<dbReference type="EMBL" id="JAUEPH010000003">
    <property type="protein sequence ID" value="MDN3203806.1"/>
    <property type="molecule type" value="Genomic_DNA"/>
</dbReference>
<dbReference type="Proteomes" id="UP001171916">
    <property type="component" value="Unassembled WGS sequence"/>
</dbReference>
<dbReference type="InterPro" id="IPR036388">
    <property type="entry name" value="WH-like_DNA-bd_sf"/>
</dbReference>
<keyword evidence="2" id="KW-1185">Reference proteome</keyword>